<dbReference type="AlphaFoldDB" id="A0A7G2JHF3"/>
<proteinExistence type="predicted"/>
<dbReference type="EMBL" id="DPSM01000002">
    <property type="protein sequence ID" value="HCJ98516.1"/>
    <property type="molecule type" value="Genomic_DNA"/>
</dbReference>
<organism evidence="1 2">
    <name type="scientific">Serratia grimesii</name>
    <dbReference type="NCBI Taxonomy" id="82995"/>
    <lineage>
        <taxon>Bacteria</taxon>
        <taxon>Pseudomonadati</taxon>
        <taxon>Pseudomonadota</taxon>
        <taxon>Gammaproteobacteria</taxon>
        <taxon>Enterobacterales</taxon>
        <taxon>Yersiniaceae</taxon>
        <taxon>Serratia</taxon>
    </lineage>
</organism>
<protein>
    <submittedName>
        <fullName evidence="1">Uncharacterized protein</fullName>
    </submittedName>
</protein>
<dbReference type="Proteomes" id="UP000262210">
    <property type="component" value="Unassembled WGS sequence"/>
</dbReference>
<gene>
    <name evidence="1" type="ORF">DHV72_00600</name>
</gene>
<name>A0A7G2JHF3_9GAMM</name>
<reference evidence="1 2" key="1">
    <citation type="journal article" date="2018" name="Nat. Biotechnol.">
        <title>A standardized bacterial taxonomy based on genome phylogeny substantially revises the tree of life.</title>
        <authorList>
            <person name="Parks D.H."/>
            <person name="Chuvochina M."/>
            <person name="Waite D.W."/>
            <person name="Rinke C."/>
            <person name="Skarshewski A."/>
            <person name="Chaumeil P.A."/>
            <person name="Hugenholtz P."/>
        </authorList>
    </citation>
    <scope>NUCLEOTIDE SEQUENCE [LARGE SCALE GENOMIC DNA]</scope>
    <source>
        <strain evidence="1">UBA11264</strain>
    </source>
</reference>
<comment type="caution">
    <text evidence="1">The sequence shown here is derived from an EMBL/GenBank/DDBJ whole genome shotgun (WGS) entry which is preliminary data.</text>
</comment>
<evidence type="ECO:0000313" key="2">
    <source>
        <dbReference type="Proteomes" id="UP000262210"/>
    </source>
</evidence>
<sequence length="87" mass="9292">MAIPQIMKNILFLFSVLLCSPFVYAGSTSGQIGISLTIAPICSVDTGGTTPQVKCGNTANTQPKVTRSPLVTEGENDAYRELVTVEW</sequence>
<evidence type="ECO:0000313" key="1">
    <source>
        <dbReference type="EMBL" id="HCJ98516.1"/>
    </source>
</evidence>
<accession>A0A7G2JHF3</accession>